<dbReference type="InterPro" id="IPR013425">
    <property type="entry name" value="Autotrns_rpt"/>
</dbReference>
<dbReference type="PROSITE" id="PS51208">
    <property type="entry name" value="AUTOTRANSPORTER"/>
    <property type="match status" value="1"/>
</dbReference>
<evidence type="ECO:0000256" key="2">
    <source>
        <dbReference type="SAM" id="SignalP"/>
    </source>
</evidence>
<dbReference type="SUPFAM" id="SSF51126">
    <property type="entry name" value="Pectin lyase-like"/>
    <property type="match status" value="2"/>
</dbReference>
<dbReference type="InterPro" id="IPR036709">
    <property type="entry name" value="Autotransporte_beta_dom_sf"/>
</dbReference>
<reference evidence="4" key="2">
    <citation type="submission" date="2024-03" db="EMBL/GenBank/DDBJ databases">
        <authorList>
            <person name="Bromfield E.S.P."/>
            <person name="Cloutier S."/>
        </authorList>
    </citation>
    <scope>NUCLEOTIDE SEQUENCE</scope>
    <source>
        <strain evidence="4">5S5</strain>
    </source>
</reference>
<feature type="signal peptide" evidence="2">
    <location>
        <begin position="1"/>
        <end position="40"/>
    </location>
</feature>
<evidence type="ECO:0000259" key="3">
    <source>
        <dbReference type="PROSITE" id="PS51208"/>
    </source>
</evidence>
<accession>A0ABZ2NRL8</accession>
<dbReference type="InterPro" id="IPR005546">
    <property type="entry name" value="Autotransporte_beta"/>
</dbReference>
<gene>
    <name evidence="4" type="ORF">WDK88_29555</name>
</gene>
<dbReference type="SMART" id="SM00869">
    <property type="entry name" value="Autotransporter"/>
    <property type="match status" value="1"/>
</dbReference>
<dbReference type="Proteomes" id="UP001432046">
    <property type="component" value="Chromosome"/>
</dbReference>
<name>A0ABZ2NRL8_9BRAD</name>
<dbReference type="RefSeq" id="WP_338833536.1">
    <property type="nucleotide sequence ID" value="NZ_CP147711.1"/>
</dbReference>
<proteinExistence type="predicted"/>
<keyword evidence="1 2" id="KW-0732">Signal</keyword>
<dbReference type="EMBL" id="CP147711">
    <property type="protein sequence ID" value="WXC77563.1"/>
    <property type="molecule type" value="Genomic_DNA"/>
</dbReference>
<dbReference type="NCBIfam" id="TIGR02601">
    <property type="entry name" value="autotrns_rpt"/>
    <property type="match status" value="2"/>
</dbReference>
<sequence length="1066" mass="106214">MGTFVVPDQHGVCARRTLAWLRAGLLATVALFVTGLPAAAQDATWVLNPTESGPNPGTADYNNVANWTPATVPIGTATFGVTNSSSLSFSASSTSVGGWTFNAGASAYTFTLGEVFFGRTLTFNGAGIVINGGSATINSITDHAPSEIQFLNASTAGSATINNSGTLSFSDSSSAGSATIVNDSFTGSAIGFSNTSTAGNAAITNNWTLQFGDNSTAGNATITTNSGGTTSIQDTASGGTARFILNGTGALDISGLTTGGTTAGSIEGGGNILLGANTLTVGGNDLSTTFSGVITPVSGVFSGTGGLIKVGTGTLTLTGINTYTGGTTFSSGTLSVSGDANLGDFSGRLIFDGGTLEVSGAGFTSSRAVQIGSNGGAVQADTGSLALSGVISDLGGATGAVTKTGNGTLVLSGNNTYSGGTIINAGMLQLSGAGTLGATSGTTTVNGGGTLDLGGTTQTQAALALAGGTLQNGLLNGAISSTGGTIDGLGGAASLDATAGTTLVLGTNTFTGGTTVTNATLTVNGSLSDPTIGAGGLLNGTGSVGDTTIQSGGAFAPGSGTPGTSMTVNGNLAFQSGALYLVAVNPSTASFANVSGAATLGGASVNATFANGSYISKQYTILSAGSVSGTFGTLTNVNLPANFSDTLSYDATHAYFNLALNFTPPPSAPNYGRGLSIKQQNVANTLVNYFNTTGGIPMVYGTLTPSGLTQASGELATGSQQTTFDAMNLFLGLLTDPFMNRNGGVASASGAPSYAEEGDTNAYAATRKTNAYAMFTKAPPIPFVPRWSVWAAGYGGSQSTSGNAVVGSNDTTSSVYGTAVGADYLFSPNTIAGFALAGGGTNFSVVNSGSGRSDLFQAGAYIRHTEGAAYVTAALAYGWQDITTNRTVTVAGIDQLRAEFNANTYSGRLEGGYRFAAPWTGGIGITPYAAGQFTTFDLPGYAEQALVGSSAFALTYGAKSVTDVRSELGIRTDKSFAMSDGVLTLRTRFAWAHDYDPDRSIAATFQALPGASFVVNGAAQASDSVLTTASIDMKWLNGWSAAATFEGEFSDVTSSYAGKGVVRYTW</sequence>
<feature type="chain" id="PRO_5046960747" evidence="2">
    <location>
        <begin position="41"/>
        <end position="1066"/>
    </location>
</feature>
<keyword evidence="5" id="KW-1185">Reference proteome</keyword>
<protein>
    <submittedName>
        <fullName evidence="4">Autotransporter domain-containing protein</fullName>
    </submittedName>
</protein>
<dbReference type="Pfam" id="PF12951">
    <property type="entry name" value="PATR"/>
    <property type="match status" value="3"/>
</dbReference>
<dbReference type="SUPFAM" id="SSF103515">
    <property type="entry name" value="Autotransporter"/>
    <property type="match status" value="1"/>
</dbReference>
<feature type="domain" description="Autotransporter" evidence="3">
    <location>
        <begin position="782"/>
        <end position="1066"/>
    </location>
</feature>
<reference evidence="4" key="1">
    <citation type="journal article" date="2021" name="Int. J. Syst. Evol. Microbiol.">
        <title>Bradyrhizobium septentrionale sp. nov. (sv. septentrionale) and Bradyrhizobium quebecense sp. nov. (sv. septentrionale) associated with legumes native to Canada possess rearranged symbiosis genes and numerous insertion sequences.</title>
        <authorList>
            <person name="Bromfield E.S.P."/>
            <person name="Cloutier S."/>
        </authorList>
    </citation>
    <scope>NUCLEOTIDE SEQUENCE</scope>
    <source>
        <strain evidence="4">5S5</strain>
    </source>
</reference>
<dbReference type="Pfam" id="PF03797">
    <property type="entry name" value="Autotransporter"/>
    <property type="match status" value="1"/>
</dbReference>
<organism evidence="4 5">
    <name type="scientific">Bradyrhizobium septentrionale</name>
    <dbReference type="NCBI Taxonomy" id="1404411"/>
    <lineage>
        <taxon>Bacteria</taxon>
        <taxon>Pseudomonadati</taxon>
        <taxon>Pseudomonadota</taxon>
        <taxon>Alphaproteobacteria</taxon>
        <taxon>Hyphomicrobiales</taxon>
        <taxon>Nitrobacteraceae</taxon>
        <taxon>Bradyrhizobium</taxon>
    </lineage>
</organism>
<evidence type="ECO:0000313" key="5">
    <source>
        <dbReference type="Proteomes" id="UP001432046"/>
    </source>
</evidence>
<evidence type="ECO:0000313" key="4">
    <source>
        <dbReference type="EMBL" id="WXC77563.1"/>
    </source>
</evidence>
<dbReference type="Gene3D" id="2.40.128.130">
    <property type="entry name" value="Autotransporter beta-domain"/>
    <property type="match status" value="1"/>
</dbReference>
<dbReference type="InterPro" id="IPR011050">
    <property type="entry name" value="Pectin_lyase_fold/virulence"/>
</dbReference>
<evidence type="ECO:0000256" key="1">
    <source>
        <dbReference type="ARBA" id="ARBA00022729"/>
    </source>
</evidence>